<dbReference type="AlphaFoldDB" id="A0A830CBC3"/>
<evidence type="ECO:0000313" key="1">
    <source>
        <dbReference type="EMBL" id="GFP93664.1"/>
    </source>
</evidence>
<evidence type="ECO:0000313" key="2">
    <source>
        <dbReference type="Proteomes" id="UP000653305"/>
    </source>
</evidence>
<dbReference type="PANTHER" id="PTHR34371:SF6">
    <property type="entry name" value="MEMBRANE-ASSOCIATED KINASE REGULATOR 6"/>
    <property type="match status" value="1"/>
</dbReference>
<protein>
    <submittedName>
        <fullName evidence="1">Uncharacterized protein at4g00950</fullName>
    </submittedName>
</protein>
<gene>
    <name evidence="1" type="ORF">PHJA_001510800</name>
</gene>
<accession>A0A830CBC3</accession>
<proteinExistence type="predicted"/>
<dbReference type="EMBL" id="BMAC01000321">
    <property type="protein sequence ID" value="GFP93664.1"/>
    <property type="molecule type" value="Genomic_DNA"/>
</dbReference>
<name>A0A830CBC3_9LAMI</name>
<sequence length="187" mass="20626">MGFEVDYHYEPNETPKLTLSKPPYCKPTRHPPPMQTPPLHQSASIPFRWEEAPGKPIATTGVEADMKKAAGKCSDYLPPRLVTLHGDDSKITKMPSPTTVLDGPYVGRSLSLACTFSFRRAGREDGPRLRKRGGGGKFVGRGNLDISHSLGDFFKSEKNVKITRVGKRRSFLSLSGINSNLWVSSLN</sequence>
<dbReference type="Proteomes" id="UP000653305">
    <property type="component" value="Unassembled WGS sequence"/>
</dbReference>
<keyword evidence="2" id="KW-1185">Reference proteome</keyword>
<reference evidence="1" key="1">
    <citation type="submission" date="2020-07" db="EMBL/GenBank/DDBJ databases">
        <title>Ethylene signaling mediates host invasion by parasitic plants.</title>
        <authorList>
            <person name="Yoshida S."/>
        </authorList>
    </citation>
    <scope>NUCLEOTIDE SEQUENCE</scope>
    <source>
        <strain evidence="1">Okayama</strain>
    </source>
</reference>
<dbReference type="OrthoDB" id="1934555at2759"/>
<organism evidence="1 2">
    <name type="scientific">Phtheirospermum japonicum</name>
    <dbReference type="NCBI Taxonomy" id="374723"/>
    <lineage>
        <taxon>Eukaryota</taxon>
        <taxon>Viridiplantae</taxon>
        <taxon>Streptophyta</taxon>
        <taxon>Embryophyta</taxon>
        <taxon>Tracheophyta</taxon>
        <taxon>Spermatophyta</taxon>
        <taxon>Magnoliopsida</taxon>
        <taxon>eudicotyledons</taxon>
        <taxon>Gunneridae</taxon>
        <taxon>Pentapetalae</taxon>
        <taxon>asterids</taxon>
        <taxon>lamiids</taxon>
        <taxon>Lamiales</taxon>
        <taxon>Orobanchaceae</taxon>
        <taxon>Orobanchaceae incertae sedis</taxon>
        <taxon>Phtheirospermum</taxon>
    </lineage>
</organism>
<comment type="caution">
    <text evidence="1">The sequence shown here is derived from an EMBL/GenBank/DDBJ whole genome shotgun (WGS) entry which is preliminary data.</text>
</comment>
<dbReference type="PANTHER" id="PTHR34371">
    <property type="entry name" value="OS01G0551000 PROTEIN"/>
    <property type="match status" value="1"/>
</dbReference>